<organism evidence="8 9">
    <name type="scientific">Candidatus Bandiella euplotis</name>
    <dbReference type="NCBI Taxonomy" id="1664265"/>
    <lineage>
        <taxon>Bacteria</taxon>
        <taxon>Pseudomonadati</taxon>
        <taxon>Pseudomonadota</taxon>
        <taxon>Alphaproteobacteria</taxon>
        <taxon>Rickettsiales</taxon>
        <taxon>Candidatus Midichloriaceae</taxon>
        <taxon>Candidatus Bandiella</taxon>
    </lineage>
</organism>
<evidence type="ECO:0000313" key="8">
    <source>
        <dbReference type="EMBL" id="WPX95941.1"/>
    </source>
</evidence>
<dbReference type="Pfam" id="PF00072">
    <property type="entry name" value="Response_reg"/>
    <property type="match status" value="1"/>
</dbReference>
<dbReference type="Gene3D" id="3.40.50.2300">
    <property type="match status" value="1"/>
</dbReference>
<dbReference type="PANTHER" id="PTHR48111">
    <property type="entry name" value="REGULATOR OF RPOS"/>
    <property type="match status" value="1"/>
</dbReference>
<dbReference type="EMBL" id="CP110820">
    <property type="protein sequence ID" value="WPX95941.1"/>
    <property type="molecule type" value="Genomic_DNA"/>
</dbReference>
<dbReference type="CDD" id="cd00383">
    <property type="entry name" value="trans_reg_C"/>
    <property type="match status" value="1"/>
</dbReference>
<dbReference type="GO" id="GO:0003677">
    <property type="term" value="F:DNA binding"/>
    <property type="evidence" value="ECO:0007669"/>
    <property type="project" value="UniProtKB-KW"/>
</dbReference>
<dbReference type="InterPro" id="IPR001789">
    <property type="entry name" value="Sig_transdc_resp-reg_receiver"/>
</dbReference>
<dbReference type="InterPro" id="IPR016032">
    <property type="entry name" value="Sig_transdc_resp-reg_C-effctor"/>
</dbReference>
<gene>
    <name evidence="8" type="ORF">Bandiella_00041</name>
</gene>
<keyword evidence="2" id="KW-0902">Two-component regulatory system</keyword>
<name>A0ABZ0UL11_9RICK</name>
<dbReference type="PROSITE" id="PS51755">
    <property type="entry name" value="OMPR_PHOB"/>
    <property type="match status" value="1"/>
</dbReference>
<dbReference type="SMART" id="SM00862">
    <property type="entry name" value="Trans_reg_C"/>
    <property type="match status" value="1"/>
</dbReference>
<evidence type="ECO:0000256" key="5">
    <source>
        <dbReference type="PROSITE-ProRule" id="PRU01091"/>
    </source>
</evidence>
<protein>
    <submittedName>
        <fullName evidence="8">DNA-binding response regulator</fullName>
    </submittedName>
</protein>
<evidence type="ECO:0000256" key="2">
    <source>
        <dbReference type="ARBA" id="ARBA00023012"/>
    </source>
</evidence>
<dbReference type="InterPro" id="IPR011006">
    <property type="entry name" value="CheY-like_superfamily"/>
</dbReference>
<dbReference type="InterPro" id="IPR036388">
    <property type="entry name" value="WH-like_DNA-bd_sf"/>
</dbReference>
<dbReference type="Gene3D" id="6.10.250.690">
    <property type="match status" value="1"/>
</dbReference>
<keyword evidence="1 4" id="KW-0597">Phosphoprotein</keyword>
<accession>A0ABZ0UL11</accession>
<sequence length="236" mass="26527">MSKKLKTKIIVIEDEEGVAQQIKSSLIDNDYDVAVLGDGLCAVETIEKNNPDLVLLDWLLPGKSGIDICKEIRKSKRVNALPVIMISARGSDFEKVIGLDSGADDYLSKPFSSQELIARVRALLRRAAPLTKEGLLAYKGIEMDTARHKTSKNNVEIKLAPIEFQILQILLENSEKVVSRDMLMSKIWGMETYVEERTIDVHITRLRKALVRADKNDSVEIIKTIRSVGYKLELPH</sequence>
<evidence type="ECO:0000256" key="4">
    <source>
        <dbReference type="PROSITE-ProRule" id="PRU00169"/>
    </source>
</evidence>
<dbReference type="SUPFAM" id="SSF52172">
    <property type="entry name" value="CheY-like"/>
    <property type="match status" value="1"/>
</dbReference>
<feature type="modified residue" description="4-aspartylphosphate" evidence="4">
    <location>
        <position position="57"/>
    </location>
</feature>
<evidence type="ECO:0000259" key="6">
    <source>
        <dbReference type="PROSITE" id="PS50110"/>
    </source>
</evidence>
<proteinExistence type="predicted"/>
<feature type="DNA-binding region" description="OmpR/PhoB-type" evidence="5">
    <location>
        <begin position="133"/>
        <end position="234"/>
    </location>
</feature>
<dbReference type="InterPro" id="IPR001867">
    <property type="entry name" value="OmpR/PhoB-type_DNA-bd"/>
</dbReference>
<feature type="domain" description="Response regulatory" evidence="6">
    <location>
        <begin position="8"/>
        <end position="124"/>
    </location>
</feature>
<evidence type="ECO:0000259" key="7">
    <source>
        <dbReference type="PROSITE" id="PS51755"/>
    </source>
</evidence>
<dbReference type="PANTHER" id="PTHR48111:SF40">
    <property type="entry name" value="PHOSPHATE REGULON TRANSCRIPTIONAL REGULATORY PROTEIN PHOB"/>
    <property type="match status" value="1"/>
</dbReference>
<dbReference type="InterPro" id="IPR039420">
    <property type="entry name" value="WalR-like"/>
</dbReference>
<evidence type="ECO:0000256" key="1">
    <source>
        <dbReference type="ARBA" id="ARBA00022553"/>
    </source>
</evidence>
<keyword evidence="3 5" id="KW-0238">DNA-binding</keyword>
<dbReference type="Proteomes" id="UP001327219">
    <property type="component" value="Chromosome"/>
</dbReference>
<reference evidence="8 9" key="1">
    <citation type="submission" date="2022-11" db="EMBL/GenBank/DDBJ databases">
        <title>Host association and intracellularity evolved multiple times independently in the Rickettsiales.</title>
        <authorList>
            <person name="Castelli M."/>
            <person name="Nardi T."/>
            <person name="Gammuto L."/>
            <person name="Bellinzona G."/>
            <person name="Sabaneyeva E."/>
            <person name="Potekhin A."/>
            <person name="Serra V."/>
            <person name="Petroni G."/>
            <person name="Sassera D."/>
        </authorList>
    </citation>
    <scope>NUCLEOTIDE SEQUENCE [LARGE SCALE GENOMIC DNA]</scope>
    <source>
        <strain evidence="8 9">NDG2</strain>
    </source>
</reference>
<feature type="domain" description="OmpR/PhoB-type" evidence="7">
    <location>
        <begin position="133"/>
        <end position="234"/>
    </location>
</feature>
<evidence type="ECO:0000313" key="9">
    <source>
        <dbReference type="Proteomes" id="UP001327219"/>
    </source>
</evidence>
<dbReference type="Gene3D" id="1.10.10.10">
    <property type="entry name" value="Winged helix-like DNA-binding domain superfamily/Winged helix DNA-binding domain"/>
    <property type="match status" value="1"/>
</dbReference>
<evidence type="ECO:0000256" key="3">
    <source>
        <dbReference type="ARBA" id="ARBA00023125"/>
    </source>
</evidence>
<dbReference type="Pfam" id="PF00486">
    <property type="entry name" value="Trans_reg_C"/>
    <property type="match status" value="1"/>
</dbReference>
<keyword evidence="9" id="KW-1185">Reference proteome</keyword>
<dbReference type="PROSITE" id="PS50110">
    <property type="entry name" value="RESPONSE_REGULATORY"/>
    <property type="match status" value="1"/>
</dbReference>
<dbReference type="SMART" id="SM00448">
    <property type="entry name" value="REC"/>
    <property type="match status" value="1"/>
</dbReference>
<dbReference type="SUPFAM" id="SSF46894">
    <property type="entry name" value="C-terminal effector domain of the bipartite response regulators"/>
    <property type="match status" value="1"/>
</dbReference>
<dbReference type="RefSeq" id="WP_323732922.1">
    <property type="nucleotide sequence ID" value="NZ_CP110820.1"/>
</dbReference>